<feature type="compositionally biased region" description="Polar residues" evidence="1">
    <location>
        <begin position="147"/>
        <end position="156"/>
    </location>
</feature>
<evidence type="ECO:0000313" key="4">
    <source>
        <dbReference type="Proteomes" id="UP000044602"/>
    </source>
</evidence>
<keyword evidence="4" id="KW-1185">Reference proteome</keyword>
<gene>
    <name evidence="3" type="ORF">BN1708_010279</name>
</gene>
<proteinExistence type="predicted"/>
<feature type="compositionally biased region" description="Basic and acidic residues" evidence="1">
    <location>
        <begin position="116"/>
        <end position="125"/>
    </location>
</feature>
<organism evidence="3 4">
    <name type="scientific">Verticillium longisporum</name>
    <name type="common">Verticillium dahliae var. longisporum</name>
    <dbReference type="NCBI Taxonomy" id="100787"/>
    <lineage>
        <taxon>Eukaryota</taxon>
        <taxon>Fungi</taxon>
        <taxon>Dikarya</taxon>
        <taxon>Ascomycota</taxon>
        <taxon>Pezizomycotina</taxon>
        <taxon>Sordariomycetes</taxon>
        <taxon>Hypocreomycetidae</taxon>
        <taxon>Glomerellales</taxon>
        <taxon>Plectosphaerellaceae</taxon>
        <taxon>Verticillium</taxon>
    </lineage>
</organism>
<name>A0A0G4KPT1_VERLO</name>
<reference evidence="3 4" key="1">
    <citation type="submission" date="2015-05" db="EMBL/GenBank/DDBJ databases">
        <authorList>
            <person name="Wang D.B."/>
            <person name="Wang M."/>
        </authorList>
    </citation>
    <scope>NUCLEOTIDE SEQUENCE [LARGE SCALE GENOMIC DNA]</scope>
    <source>
        <strain evidence="3">VL1</strain>
    </source>
</reference>
<dbReference type="AlphaFoldDB" id="A0A0G4KPT1"/>
<sequence>EKLPALFVRADLLLGLPTCCWACRPAAGPARTSGESCAVLPFESSHQQKLDEEASCPPKLSLQSIGSLTARCAGNERGLGQFESSELERQTDGSPSRPRGLSSRHEPVATAYRAKQAIDRHKDADPTPNRPRASSKSFGARCGGVITCSQEDPPTL</sequence>
<feature type="chain" id="PRO_5002565992" evidence="2">
    <location>
        <begin position="23"/>
        <end position="156"/>
    </location>
</feature>
<feature type="region of interest" description="Disordered" evidence="1">
    <location>
        <begin position="79"/>
        <end position="156"/>
    </location>
</feature>
<dbReference type="Proteomes" id="UP000044602">
    <property type="component" value="Unassembled WGS sequence"/>
</dbReference>
<evidence type="ECO:0000313" key="3">
    <source>
        <dbReference type="EMBL" id="CRK11763.1"/>
    </source>
</evidence>
<accession>A0A0G4KPT1</accession>
<feature type="non-terminal residue" evidence="3">
    <location>
        <position position="1"/>
    </location>
</feature>
<evidence type="ECO:0000256" key="1">
    <source>
        <dbReference type="SAM" id="MobiDB-lite"/>
    </source>
</evidence>
<evidence type="ECO:0000256" key="2">
    <source>
        <dbReference type="SAM" id="SignalP"/>
    </source>
</evidence>
<feature type="signal peptide" evidence="2">
    <location>
        <begin position="1"/>
        <end position="22"/>
    </location>
</feature>
<dbReference type="EMBL" id="CVQH01003224">
    <property type="protein sequence ID" value="CRK11763.1"/>
    <property type="molecule type" value="Genomic_DNA"/>
</dbReference>
<protein>
    <submittedName>
        <fullName evidence="3">Uncharacterized protein</fullName>
    </submittedName>
</protein>
<keyword evidence="2" id="KW-0732">Signal</keyword>